<evidence type="ECO:0000256" key="10">
    <source>
        <dbReference type="RuleBase" id="RU003983"/>
    </source>
</evidence>
<dbReference type="Pfam" id="PF01435">
    <property type="entry name" value="Peptidase_M48"/>
    <property type="match status" value="2"/>
</dbReference>
<evidence type="ECO:0000256" key="2">
    <source>
        <dbReference type="ARBA" id="ARBA00022670"/>
    </source>
</evidence>
<feature type="domain" description="Peptidase M48" evidence="11">
    <location>
        <begin position="58"/>
        <end position="135"/>
    </location>
</feature>
<comment type="similarity">
    <text evidence="10">Belongs to the peptidase M48 family.</text>
</comment>
<dbReference type="GO" id="GO:0046872">
    <property type="term" value="F:metal ion binding"/>
    <property type="evidence" value="ECO:0007669"/>
    <property type="project" value="UniProtKB-KW"/>
</dbReference>
<keyword evidence="6 10" id="KW-0862">Zinc</keyword>
<evidence type="ECO:0000256" key="6">
    <source>
        <dbReference type="ARBA" id="ARBA00022833"/>
    </source>
</evidence>
<protein>
    <submittedName>
        <fullName evidence="13">Tellurite resistance protein TerB</fullName>
    </submittedName>
</protein>
<evidence type="ECO:0000259" key="12">
    <source>
        <dbReference type="Pfam" id="PF05099"/>
    </source>
</evidence>
<keyword evidence="8 10" id="KW-0482">Metalloprotease</keyword>
<evidence type="ECO:0000256" key="7">
    <source>
        <dbReference type="ARBA" id="ARBA00022989"/>
    </source>
</evidence>
<dbReference type="OrthoDB" id="7338723at2"/>
<evidence type="ECO:0000313" key="14">
    <source>
        <dbReference type="Proteomes" id="UP000253083"/>
    </source>
</evidence>
<keyword evidence="4" id="KW-0479">Metal-binding</keyword>
<keyword evidence="2 10" id="KW-0645">Protease</keyword>
<keyword evidence="5 10" id="KW-0378">Hydrolase</keyword>
<dbReference type="PANTHER" id="PTHR43221">
    <property type="entry name" value="PROTEASE HTPX"/>
    <property type="match status" value="1"/>
</dbReference>
<evidence type="ECO:0000259" key="11">
    <source>
        <dbReference type="Pfam" id="PF01435"/>
    </source>
</evidence>
<dbReference type="RefSeq" id="WP_113954774.1">
    <property type="nucleotide sequence ID" value="NZ_QNRT01000003.1"/>
</dbReference>
<comment type="caution">
    <text evidence="13">The sequence shown here is derived from an EMBL/GenBank/DDBJ whole genome shotgun (WGS) entry which is preliminary data.</text>
</comment>
<accession>A0A395JI17</accession>
<gene>
    <name evidence="13" type="ORF">DFR28_103202</name>
</gene>
<evidence type="ECO:0000256" key="9">
    <source>
        <dbReference type="ARBA" id="ARBA00023136"/>
    </source>
</evidence>
<feature type="domain" description="Peptidase M48" evidence="11">
    <location>
        <begin position="155"/>
        <end position="241"/>
    </location>
</feature>
<reference evidence="13 14" key="1">
    <citation type="submission" date="2018-06" db="EMBL/GenBank/DDBJ databases">
        <title>Genomic Encyclopedia of Type Strains, Phase IV (KMG-IV): sequencing the most valuable type-strain genomes for metagenomic binning, comparative biology and taxonomic classification.</title>
        <authorList>
            <person name="Goeker M."/>
        </authorList>
    </citation>
    <scope>NUCLEOTIDE SEQUENCE [LARGE SCALE GENOMIC DNA]</scope>
    <source>
        <strain evidence="13 14">DSM 24032</strain>
    </source>
</reference>
<dbReference type="InParanoid" id="A0A395JI17"/>
<dbReference type="InterPro" id="IPR050083">
    <property type="entry name" value="HtpX_protease"/>
</dbReference>
<sequence length="398" mass="44007">MNAADIRCANDLALYEKLITAKDVVRVNEQIARHEAEGPTGIRRNLLSSAVRLTPSMAPEIAQMADECIEKLGVVLPLEMFVYSSPQFNAACFKPEDERLYVMFSSSLLEGFSQSELKFVMGHELGHHVYNHHAIPIGYLLRGDARPDPQLALELFAWSRYAELSADRAGAHCAQDMDSVASALFKLSSGLTSKVVEFSLDDFVSQADDMVLVDQEPGKGAPKSDWFSTHPFSPLRVKALKLFEGSELYGGKDSRESLEVGVQAILSLMEPSYLEAKTDTAESMRRLLFAGLIAVADAKDDISAEELGVFERFFGKYAFSDKLDLEKTKATLERRSKEVKTRATETQAMQVLHDLCLMAKANGGVEPEERLVLEQVAKVLTIPSAFICQTIEQASDLD</sequence>
<dbReference type="PANTHER" id="PTHR43221:SF2">
    <property type="entry name" value="PROTEASE HTPX HOMOLOG"/>
    <property type="match status" value="1"/>
</dbReference>
<feature type="domain" description="Co-chaperone DjlA N-terminal" evidence="12">
    <location>
        <begin position="289"/>
        <end position="384"/>
    </location>
</feature>
<dbReference type="AlphaFoldDB" id="A0A395JI17"/>
<dbReference type="GO" id="GO:0004222">
    <property type="term" value="F:metalloendopeptidase activity"/>
    <property type="evidence" value="ECO:0007669"/>
    <property type="project" value="InterPro"/>
</dbReference>
<dbReference type="GO" id="GO:0006508">
    <property type="term" value="P:proteolysis"/>
    <property type="evidence" value="ECO:0007669"/>
    <property type="project" value="UniProtKB-KW"/>
</dbReference>
<comment type="cofactor">
    <cofactor evidence="10">
        <name>Zn(2+)</name>
        <dbReference type="ChEBI" id="CHEBI:29105"/>
    </cofactor>
    <text evidence="10">Binds 1 zinc ion per subunit.</text>
</comment>
<evidence type="ECO:0000256" key="3">
    <source>
        <dbReference type="ARBA" id="ARBA00022692"/>
    </source>
</evidence>
<keyword evidence="7" id="KW-1133">Transmembrane helix</keyword>
<dbReference type="Proteomes" id="UP000253083">
    <property type="component" value="Unassembled WGS sequence"/>
</dbReference>
<dbReference type="Pfam" id="PF05099">
    <property type="entry name" value="TerB"/>
    <property type="match status" value="1"/>
</dbReference>
<keyword evidence="1" id="KW-1003">Cell membrane</keyword>
<name>A0A395JI17_9GAMM</name>
<dbReference type="InterPro" id="IPR001915">
    <property type="entry name" value="Peptidase_M48"/>
</dbReference>
<dbReference type="Gene3D" id="3.30.2010.10">
    <property type="entry name" value="Metalloproteases ('zincins'), catalytic domain"/>
    <property type="match status" value="1"/>
</dbReference>
<dbReference type="Gene3D" id="1.10.3680.10">
    <property type="entry name" value="TerB-like"/>
    <property type="match status" value="1"/>
</dbReference>
<evidence type="ECO:0000256" key="1">
    <source>
        <dbReference type="ARBA" id="ARBA00022475"/>
    </source>
</evidence>
<proteinExistence type="inferred from homology"/>
<evidence type="ECO:0000256" key="5">
    <source>
        <dbReference type="ARBA" id="ARBA00022801"/>
    </source>
</evidence>
<dbReference type="InterPro" id="IPR007791">
    <property type="entry name" value="DjlA_N"/>
</dbReference>
<evidence type="ECO:0000313" key="13">
    <source>
        <dbReference type="EMBL" id="RBP49777.1"/>
    </source>
</evidence>
<dbReference type="SUPFAM" id="SSF158682">
    <property type="entry name" value="TerB-like"/>
    <property type="match status" value="1"/>
</dbReference>
<dbReference type="CDD" id="cd07325">
    <property type="entry name" value="M48_Ste24p_like"/>
    <property type="match status" value="1"/>
</dbReference>
<dbReference type="EMBL" id="QNRT01000003">
    <property type="protein sequence ID" value="RBP49777.1"/>
    <property type="molecule type" value="Genomic_DNA"/>
</dbReference>
<keyword evidence="14" id="KW-1185">Reference proteome</keyword>
<dbReference type="InterPro" id="IPR029024">
    <property type="entry name" value="TerB-like"/>
</dbReference>
<organism evidence="13 14">
    <name type="scientific">Arenicella xantha</name>
    <dbReference type="NCBI Taxonomy" id="644221"/>
    <lineage>
        <taxon>Bacteria</taxon>
        <taxon>Pseudomonadati</taxon>
        <taxon>Pseudomonadota</taxon>
        <taxon>Gammaproteobacteria</taxon>
        <taxon>Arenicellales</taxon>
        <taxon>Arenicellaceae</taxon>
        <taxon>Arenicella</taxon>
    </lineage>
</organism>
<dbReference type="CDD" id="cd07177">
    <property type="entry name" value="terB_like"/>
    <property type="match status" value="1"/>
</dbReference>
<keyword evidence="3" id="KW-0812">Transmembrane</keyword>
<evidence type="ECO:0000256" key="4">
    <source>
        <dbReference type="ARBA" id="ARBA00022723"/>
    </source>
</evidence>
<keyword evidence="9" id="KW-0472">Membrane</keyword>
<evidence type="ECO:0000256" key="8">
    <source>
        <dbReference type="ARBA" id="ARBA00023049"/>
    </source>
</evidence>